<dbReference type="SFLD" id="SFLDF00027">
    <property type="entry name" value="p-type_atpase"/>
    <property type="match status" value="1"/>
</dbReference>
<reference evidence="12" key="2">
    <citation type="submission" date="2021-04" db="EMBL/GenBank/DDBJ databases">
        <authorList>
            <person name="Gilroy R."/>
        </authorList>
    </citation>
    <scope>NUCLEOTIDE SEQUENCE</scope>
    <source>
        <strain evidence="12">5032</strain>
    </source>
</reference>
<dbReference type="AlphaFoldDB" id="A0A9D2HM18"/>
<dbReference type="InterPro" id="IPR023299">
    <property type="entry name" value="ATPase_P-typ_cyto_dom_N"/>
</dbReference>
<comment type="subcellular location">
    <subcellularLocation>
        <location evidence="9">Cell membrane</location>
    </subcellularLocation>
    <subcellularLocation>
        <location evidence="1">Membrane</location>
    </subcellularLocation>
</comment>
<name>A0A9D2HM18_9BACT</name>
<dbReference type="CDD" id="cd07550">
    <property type="entry name" value="P-type_ATPase_HM"/>
    <property type="match status" value="1"/>
</dbReference>
<dbReference type="GO" id="GO:0046872">
    <property type="term" value="F:metal ion binding"/>
    <property type="evidence" value="ECO:0007669"/>
    <property type="project" value="UniProtKB-KW"/>
</dbReference>
<dbReference type="SFLD" id="SFLDS00003">
    <property type="entry name" value="Haloacid_Dehalogenase"/>
    <property type="match status" value="1"/>
</dbReference>
<dbReference type="NCBIfam" id="TIGR01525">
    <property type="entry name" value="ATPase-IB_hvy"/>
    <property type="match status" value="1"/>
</dbReference>
<dbReference type="Pfam" id="PF00702">
    <property type="entry name" value="Hydrolase"/>
    <property type="match status" value="1"/>
</dbReference>
<evidence type="ECO:0000256" key="2">
    <source>
        <dbReference type="ARBA" id="ARBA00006024"/>
    </source>
</evidence>
<evidence type="ECO:0000256" key="3">
    <source>
        <dbReference type="ARBA" id="ARBA00022692"/>
    </source>
</evidence>
<keyword evidence="6" id="KW-0472">Membrane</keyword>
<dbReference type="InterPro" id="IPR001757">
    <property type="entry name" value="P_typ_ATPase"/>
</dbReference>
<dbReference type="PRINTS" id="PR00119">
    <property type="entry name" value="CATATPASE"/>
</dbReference>
<evidence type="ECO:0000256" key="4">
    <source>
        <dbReference type="ARBA" id="ARBA00022967"/>
    </source>
</evidence>
<dbReference type="SUPFAM" id="SSF56784">
    <property type="entry name" value="HAD-like"/>
    <property type="match status" value="1"/>
</dbReference>
<dbReference type="InterPro" id="IPR051014">
    <property type="entry name" value="Cation_Transport_ATPase_IB"/>
</dbReference>
<comment type="caution">
    <text evidence="12">The sequence shown here is derived from an EMBL/GenBank/DDBJ whole genome shotgun (WGS) entry which is preliminary data.</text>
</comment>
<evidence type="ECO:0000313" key="13">
    <source>
        <dbReference type="Proteomes" id="UP000823821"/>
    </source>
</evidence>
<dbReference type="InterPro" id="IPR044492">
    <property type="entry name" value="P_typ_ATPase_HD_dom"/>
</dbReference>
<dbReference type="EMBL" id="DWZD01000015">
    <property type="protein sequence ID" value="HJA78324.1"/>
    <property type="molecule type" value="Genomic_DNA"/>
</dbReference>
<proteinExistence type="inferred from homology"/>
<dbReference type="InterPro" id="IPR008250">
    <property type="entry name" value="ATPase_P-typ_transduc_dom_A_sf"/>
</dbReference>
<keyword evidence="3" id="KW-0812">Transmembrane</keyword>
<evidence type="ECO:0000256" key="7">
    <source>
        <dbReference type="ARBA" id="ARBA00039097"/>
    </source>
</evidence>
<evidence type="ECO:0000256" key="6">
    <source>
        <dbReference type="ARBA" id="ARBA00023136"/>
    </source>
</evidence>
<dbReference type="NCBIfam" id="TIGR01494">
    <property type="entry name" value="ATPase_P-type"/>
    <property type="match status" value="1"/>
</dbReference>
<keyword evidence="4" id="KW-1278">Translocase</keyword>
<evidence type="ECO:0000256" key="9">
    <source>
        <dbReference type="RuleBase" id="RU362081"/>
    </source>
</evidence>
<comment type="catalytic activity">
    <reaction evidence="8">
        <text>Zn(2+)(in) + ATP + H2O = Zn(2+)(out) + ADP + phosphate + H(+)</text>
        <dbReference type="Rhea" id="RHEA:20621"/>
        <dbReference type="ChEBI" id="CHEBI:15377"/>
        <dbReference type="ChEBI" id="CHEBI:15378"/>
        <dbReference type="ChEBI" id="CHEBI:29105"/>
        <dbReference type="ChEBI" id="CHEBI:30616"/>
        <dbReference type="ChEBI" id="CHEBI:43474"/>
        <dbReference type="ChEBI" id="CHEBI:456216"/>
        <dbReference type="EC" id="7.2.2.12"/>
    </reaction>
</comment>
<evidence type="ECO:0000313" key="12">
    <source>
        <dbReference type="EMBL" id="HJA78324.1"/>
    </source>
</evidence>
<evidence type="ECO:0000256" key="1">
    <source>
        <dbReference type="ARBA" id="ARBA00004370"/>
    </source>
</evidence>
<dbReference type="InterPro" id="IPR018303">
    <property type="entry name" value="ATPase_P-typ_P_site"/>
</dbReference>
<protein>
    <recommendedName>
        <fullName evidence="7">P-type Zn(2+) transporter</fullName>
        <ecNumber evidence="7">7.2.2.12</ecNumber>
    </recommendedName>
</protein>
<keyword evidence="9" id="KW-0547">Nucleotide-binding</keyword>
<keyword evidence="9" id="KW-0067">ATP-binding</keyword>
<keyword evidence="9" id="KW-0479">Metal-binding</keyword>
<feature type="domain" description="P-type ATPase A" evidence="11">
    <location>
        <begin position="212"/>
        <end position="311"/>
    </location>
</feature>
<dbReference type="SFLD" id="SFLDG00002">
    <property type="entry name" value="C1.7:_P-type_atpase_like"/>
    <property type="match status" value="1"/>
</dbReference>
<dbReference type="Gene3D" id="2.70.150.10">
    <property type="entry name" value="Calcium-transporting ATPase, cytoplasmic transduction domain A"/>
    <property type="match status" value="1"/>
</dbReference>
<dbReference type="Gene3D" id="3.40.50.1000">
    <property type="entry name" value="HAD superfamily/HAD-like"/>
    <property type="match status" value="1"/>
</dbReference>
<dbReference type="PROSITE" id="PS00154">
    <property type="entry name" value="ATPASE_E1_E2"/>
    <property type="match status" value="1"/>
</dbReference>
<dbReference type="GO" id="GO:0016887">
    <property type="term" value="F:ATP hydrolysis activity"/>
    <property type="evidence" value="ECO:0007669"/>
    <property type="project" value="InterPro"/>
</dbReference>
<evidence type="ECO:0000259" key="11">
    <source>
        <dbReference type="Pfam" id="PF00122"/>
    </source>
</evidence>
<organism evidence="12 13">
    <name type="scientific">Candidatus Desulfovibrio intestinavium</name>
    <dbReference type="NCBI Taxonomy" id="2838534"/>
    <lineage>
        <taxon>Bacteria</taxon>
        <taxon>Pseudomonadati</taxon>
        <taxon>Thermodesulfobacteriota</taxon>
        <taxon>Desulfovibrionia</taxon>
        <taxon>Desulfovibrionales</taxon>
        <taxon>Desulfovibrionaceae</taxon>
        <taxon>Desulfovibrio</taxon>
    </lineage>
</organism>
<dbReference type="InterPro" id="IPR036412">
    <property type="entry name" value="HAD-like_sf"/>
</dbReference>
<dbReference type="GO" id="GO:0015086">
    <property type="term" value="F:cadmium ion transmembrane transporter activity"/>
    <property type="evidence" value="ECO:0007669"/>
    <property type="project" value="TreeGrafter"/>
</dbReference>
<dbReference type="GO" id="GO:0005886">
    <property type="term" value="C:plasma membrane"/>
    <property type="evidence" value="ECO:0007669"/>
    <property type="project" value="UniProtKB-SubCell"/>
</dbReference>
<dbReference type="PANTHER" id="PTHR48085:SF5">
    <property type="entry name" value="CADMIUM_ZINC-TRANSPORTING ATPASE HMA4-RELATED"/>
    <property type="match status" value="1"/>
</dbReference>
<dbReference type="InterPro" id="IPR059000">
    <property type="entry name" value="ATPase_P-type_domA"/>
</dbReference>
<dbReference type="GO" id="GO:0016463">
    <property type="term" value="F:P-type zinc transporter activity"/>
    <property type="evidence" value="ECO:0007669"/>
    <property type="project" value="UniProtKB-EC"/>
</dbReference>
<dbReference type="InterPro" id="IPR023214">
    <property type="entry name" value="HAD_sf"/>
</dbReference>
<dbReference type="EC" id="7.2.2.12" evidence="7"/>
<accession>A0A9D2HM18</accession>
<dbReference type="InterPro" id="IPR027256">
    <property type="entry name" value="P-typ_ATPase_IB"/>
</dbReference>
<sequence>MRFYIVHELVLSSGGRMRVRASRGFDENLARTLHEELAALPEVTVESVNPRVGSLLLYYADDASRTACLRRLLEHSRPEADDRLPAGARRSAARADAGAHGDFPGGQDKAGPPLGGFGPLVRFLFVRPFLPMTARMVSSVMGALPHLKKGLAALAQGRLNVDVLDAAAIAVSLLRRDFRTVTMLTLLLGLGEALEYWTRRRSLASLTESLSLNVEQVWLRQDGVEVCVPLAQVVPGDLVVVRDGGCIPVDGVVEEGEAVVNQASMTGEPLGVPRGVGASVYSGTVVEQGRLVIRAVHVGDGTRLQQVVHFIEESEALKAGIQGKYERMADMAVPFTFGLAALVWLVTRNPLRAASVLLVDYSCALRLATPLAVLAAMREGARHGVVIKGGRFLEALSEADTVVFDKTGTLTNATPRVADVFAAPGQERDEVLRLAACLEEHFPHPVARAVVRKAQEENLPHEEEHAQVEYVVAHGVASMLHGMKVRVGSRHYIEHDEGVSVDGMREVLEAQTRLGRSLLYLAVNGRLAGIIAIEDPLRPEAPAVLRRLREAGLKRILMLTGDDERTARAVAARLGIEEFRAQVLPADKAEVIRELNAQGCRVLMVGDGINDAPALSASHVGLAMCDGADLAREVANVLLTRPSLEGLLTARRLGCGTLKRIRGNFAAAMSLNSLFLLGGLFMLLTPGLSALLHNLTTLGITLNAMRAHLPAPDALEAAEEGEGMMEAANGQCRAA</sequence>
<evidence type="ECO:0000256" key="5">
    <source>
        <dbReference type="ARBA" id="ARBA00022989"/>
    </source>
</evidence>
<evidence type="ECO:0000256" key="10">
    <source>
        <dbReference type="SAM" id="MobiDB-lite"/>
    </source>
</evidence>
<dbReference type="PANTHER" id="PTHR48085">
    <property type="entry name" value="CADMIUM/ZINC-TRANSPORTING ATPASE HMA2-RELATED"/>
    <property type="match status" value="1"/>
</dbReference>
<reference evidence="12" key="1">
    <citation type="journal article" date="2021" name="PeerJ">
        <title>Extensive microbial diversity within the chicken gut microbiome revealed by metagenomics and culture.</title>
        <authorList>
            <person name="Gilroy R."/>
            <person name="Ravi A."/>
            <person name="Getino M."/>
            <person name="Pursley I."/>
            <person name="Horton D.L."/>
            <person name="Alikhan N.F."/>
            <person name="Baker D."/>
            <person name="Gharbi K."/>
            <person name="Hall N."/>
            <person name="Watson M."/>
            <person name="Adriaenssens E.M."/>
            <person name="Foster-Nyarko E."/>
            <person name="Jarju S."/>
            <person name="Secka A."/>
            <person name="Antonio M."/>
            <person name="Oren A."/>
            <person name="Chaudhuri R.R."/>
            <person name="La Ragione R."/>
            <person name="Hildebrand F."/>
            <person name="Pallen M.J."/>
        </authorList>
    </citation>
    <scope>NUCLEOTIDE SEQUENCE</scope>
    <source>
        <strain evidence="12">5032</strain>
    </source>
</reference>
<feature type="region of interest" description="Disordered" evidence="10">
    <location>
        <begin position="80"/>
        <end position="111"/>
    </location>
</feature>
<dbReference type="PRINTS" id="PR00120">
    <property type="entry name" value="HATPASE"/>
</dbReference>
<dbReference type="SUPFAM" id="SSF81653">
    <property type="entry name" value="Calcium ATPase, transduction domain A"/>
    <property type="match status" value="1"/>
</dbReference>
<comment type="similarity">
    <text evidence="2 9">Belongs to the cation transport ATPase (P-type) (TC 3.A.3) family. Type IB subfamily.</text>
</comment>
<dbReference type="Proteomes" id="UP000823821">
    <property type="component" value="Unassembled WGS sequence"/>
</dbReference>
<dbReference type="GO" id="GO:0005524">
    <property type="term" value="F:ATP binding"/>
    <property type="evidence" value="ECO:0007669"/>
    <property type="project" value="UniProtKB-UniRule"/>
</dbReference>
<dbReference type="Gene3D" id="3.40.1110.10">
    <property type="entry name" value="Calcium-transporting ATPase, cytoplasmic domain N"/>
    <property type="match status" value="1"/>
</dbReference>
<feature type="compositionally biased region" description="Low complexity" evidence="10">
    <location>
        <begin position="86"/>
        <end position="101"/>
    </location>
</feature>
<evidence type="ECO:0000256" key="8">
    <source>
        <dbReference type="ARBA" id="ARBA00047308"/>
    </source>
</evidence>
<dbReference type="Pfam" id="PF00122">
    <property type="entry name" value="E1-E2_ATPase"/>
    <property type="match status" value="1"/>
</dbReference>
<keyword evidence="5" id="KW-1133">Transmembrane helix</keyword>
<keyword evidence="9" id="KW-1003">Cell membrane</keyword>
<gene>
    <name evidence="12" type="ORF">H9784_01950</name>
</gene>